<dbReference type="Gene3D" id="1.25.40.20">
    <property type="entry name" value="Ankyrin repeat-containing domain"/>
    <property type="match status" value="1"/>
</dbReference>
<dbReference type="SMART" id="SM00248">
    <property type="entry name" value="ANK"/>
    <property type="match status" value="1"/>
</dbReference>
<accession>A0A6A6SHB3</accession>
<evidence type="ECO:0000256" key="1">
    <source>
        <dbReference type="SAM" id="Phobius"/>
    </source>
</evidence>
<dbReference type="Pfam" id="PF12796">
    <property type="entry name" value="Ank_2"/>
    <property type="match status" value="1"/>
</dbReference>
<organism evidence="2 3">
    <name type="scientific">Lophiostoma macrostomum CBS 122681</name>
    <dbReference type="NCBI Taxonomy" id="1314788"/>
    <lineage>
        <taxon>Eukaryota</taxon>
        <taxon>Fungi</taxon>
        <taxon>Dikarya</taxon>
        <taxon>Ascomycota</taxon>
        <taxon>Pezizomycotina</taxon>
        <taxon>Dothideomycetes</taxon>
        <taxon>Pleosporomycetidae</taxon>
        <taxon>Pleosporales</taxon>
        <taxon>Lophiostomataceae</taxon>
        <taxon>Lophiostoma</taxon>
    </lineage>
</organism>
<keyword evidence="1" id="KW-0812">Transmembrane</keyword>
<dbReference type="AlphaFoldDB" id="A0A6A6SHB3"/>
<dbReference type="InterPro" id="IPR036770">
    <property type="entry name" value="Ankyrin_rpt-contain_sf"/>
</dbReference>
<name>A0A6A6SHB3_9PLEO</name>
<dbReference type="SUPFAM" id="SSF48403">
    <property type="entry name" value="Ankyrin repeat"/>
    <property type="match status" value="1"/>
</dbReference>
<keyword evidence="3" id="KW-1185">Reference proteome</keyword>
<dbReference type="InterPro" id="IPR002110">
    <property type="entry name" value="Ankyrin_rpt"/>
</dbReference>
<reference evidence="2" key="1">
    <citation type="journal article" date="2020" name="Stud. Mycol.">
        <title>101 Dothideomycetes genomes: a test case for predicting lifestyles and emergence of pathogens.</title>
        <authorList>
            <person name="Haridas S."/>
            <person name="Albert R."/>
            <person name="Binder M."/>
            <person name="Bloem J."/>
            <person name="Labutti K."/>
            <person name="Salamov A."/>
            <person name="Andreopoulos B."/>
            <person name="Baker S."/>
            <person name="Barry K."/>
            <person name="Bills G."/>
            <person name="Bluhm B."/>
            <person name="Cannon C."/>
            <person name="Castanera R."/>
            <person name="Culley D."/>
            <person name="Daum C."/>
            <person name="Ezra D."/>
            <person name="Gonzalez J."/>
            <person name="Henrissat B."/>
            <person name="Kuo A."/>
            <person name="Liang C."/>
            <person name="Lipzen A."/>
            <person name="Lutzoni F."/>
            <person name="Magnuson J."/>
            <person name="Mondo S."/>
            <person name="Nolan M."/>
            <person name="Ohm R."/>
            <person name="Pangilinan J."/>
            <person name="Park H.-J."/>
            <person name="Ramirez L."/>
            <person name="Alfaro M."/>
            <person name="Sun H."/>
            <person name="Tritt A."/>
            <person name="Yoshinaga Y."/>
            <person name="Zwiers L.-H."/>
            <person name="Turgeon B."/>
            <person name="Goodwin S."/>
            <person name="Spatafora J."/>
            <person name="Crous P."/>
            <person name="Grigoriev I."/>
        </authorList>
    </citation>
    <scope>NUCLEOTIDE SEQUENCE</scope>
    <source>
        <strain evidence="2">CBS 122681</strain>
    </source>
</reference>
<evidence type="ECO:0000313" key="3">
    <source>
        <dbReference type="Proteomes" id="UP000799324"/>
    </source>
</evidence>
<gene>
    <name evidence="2" type="ORF">K491DRAFT_685683</name>
</gene>
<sequence length="313" mass="33796">MTLSVVFRHDAFGARSGARNTILTSLSIWTSIPLAMFYVAFSAEWVFLMIAHSHVPSALASPYHAVLSRAFITHTLHPTLLFAGHGFLYASTTPEGPSNLMRRLQLSPNAPLWAGWSSRNGKLRARGSPDPRSTWAPPLGLCATVPARLHPTTIYGPMCARYGCAGYSWPAPNRSKALTLPTSIASHTSRSIAGHDGYIKHHATASRSTALTLRARIVVAHASHGDDCNRNVTTSSTRASTPIPHRRNSFLGTPLLLGAGTVEIDSKDACGWSPLCWAARKGHMAVAKLLVETSKVDVESKDQDGWTLLSWAA</sequence>
<dbReference type="EMBL" id="MU004649">
    <property type="protein sequence ID" value="KAF2647255.1"/>
    <property type="molecule type" value="Genomic_DNA"/>
</dbReference>
<dbReference type="OrthoDB" id="341259at2759"/>
<dbReference type="Proteomes" id="UP000799324">
    <property type="component" value="Unassembled WGS sequence"/>
</dbReference>
<proteinExistence type="predicted"/>
<keyword evidence="1" id="KW-0472">Membrane</keyword>
<evidence type="ECO:0000313" key="2">
    <source>
        <dbReference type="EMBL" id="KAF2647255.1"/>
    </source>
</evidence>
<feature type="transmembrane region" description="Helical" evidence="1">
    <location>
        <begin position="21"/>
        <end position="41"/>
    </location>
</feature>
<keyword evidence="1" id="KW-1133">Transmembrane helix</keyword>
<protein>
    <submittedName>
        <fullName evidence="2">Uncharacterized protein</fullName>
    </submittedName>
</protein>